<reference evidence="1 2" key="1">
    <citation type="submission" date="2022-06" db="EMBL/GenBank/DDBJ databases">
        <title>Acetobacer genomes from food samples.</title>
        <authorList>
            <person name="Sombolestani A."/>
        </authorList>
    </citation>
    <scope>NUCLEOTIDE SEQUENCE [LARGE SCALE GENOMIC DNA]</scope>
    <source>
        <strain evidence="1 2">R-83285</strain>
    </source>
</reference>
<evidence type="ECO:0000313" key="2">
    <source>
        <dbReference type="Proteomes" id="UP001523528"/>
    </source>
</evidence>
<comment type="caution">
    <text evidence="1">The sequence shown here is derived from an EMBL/GenBank/DDBJ whole genome shotgun (WGS) entry which is preliminary data.</text>
</comment>
<name>A0ABT1F2F7_9PROT</name>
<accession>A0ABT1F2F7</accession>
<gene>
    <name evidence="1" type="ORF">NKW50_12445</name>
</gene>
<dbReference type="Proteomes" id="UP001523528">
    <property type="component" value="Unassembled WGS sequence"/>
</dbReference>
<dbReference type="EMBL" id="JAMYZZ010000030">
    <property type="protein sequence ID" value="MCP1259402.1"/>
    <property type="molecule type" value="Genomic_DNA"/>
</dbReference>
<sequence length="115" mass="13736">MLTQGNYQLVYDLLYYNGYEYIQIAILNGQHVLLYDLQECRDRLLKECEEKGIILDFHSDEFSDENDKWRLENNLSNKPQAGSEYRVLRNAKTYNFIKDPFTPNYCPHIFYHGLS</sequence>
<protein>
    <submittedName>
        <fullName evidence="1">Uncharacterized protein</fullName>
    </submittedName>
</protein>
<proteinExistence type="predicted"/>
<keyword evidence="2" id="KW-1185">Reference proteome</keyword>
<evidence type="ECO:0000313" key="1">
    <source>
        <dbReference type="EMBL" id="MCP1259402.1"/>
    </source>
</evidence>
<organism evidence="1 2">
    <name type="scientific">Acetobacter lambici</name>
    <dbReference type="NCBI Taxonomy" id="1332824"/>
    <lineage>
        <taxon>Bacteria</taxon>
        <taxon>Pseudomonadati</taxon>
        <taxon>Pseudomonadota</taxon>
        <taxon>Alphaproteobacteria</taxon>
        <taxon>Acetobacterales</taxon>
        <taxon>Acetobacteraceae</taxon>
        <taxon>Acetobacter</taxon>
    </lineage>
</organism>
<dbReference type="RefSeq" id="WP_165992462.1">
    <property type="nucleotide sequence ID" value="NZ_JAMYZY010000033.1"/>
</dbReference>